<dbReference type="WBParaSite" id="nRc.2.0.1.t39935-RA">
    <property type="protein sequence ID" value="nRc.2.0.1.t39935-RA"/>
    <property type="gene ID" value="nRc.2.0.1.g39935"/>
</dbReference>
<evidence type="ECO:0000313" key="4">
    <source>
        <dbReference type="WBParaSite" id="nRc.2.0.1.t39935-RA"/>
    </source>
</evidence>
<evidence type="ECO:0000256" key="1">
    <source>
        <dbReference type="SAM" id="MobiDB-lite"/>
    </source>
</evidence>
<keyword evidence="3" id="KW-1185">Reference proteome</keyword>
<reference evidence="4" key="1">
    <citation type="submission" date="2022-11" db="UniProtKB">
        <authorList>
            <consortium name="WormBaseParasite"/>
        </authorList>
    </citation>
    <scope>IDENTIFICATION</scope>
</reference>
<feature type="compositionally biased region" description="Polar residues" evidence="1">
    <location>
        <begin position="116"/>
        <end position="126"/>
    </location>
</feature>
<accession>A0A915KPG1</accession>
<protein>
    <submittedName>
        <fullName evidence="4">SEA domain-containing protein</fullName>
    </submittedName>
</protein>
<name>A0A915KPG1_ROMCU</name>
<sequence length="281" mass="31606">MHFQLNKIFEDLLRDKFIVLSIKKLSKGSVIVHGTVSVVDDTKLSRVTELEKEFENSIRRRSFKMANYDIDPDTIQLRNEDDLKHENTDFNEFSSRNSVELEDHSLQSGRDDFEKTNNLPKTDAASSQAGFPGYAIGIIIGLKRMRNSGSEYIQNGSRQTTFPKPTQAYSGPSAYEMSGSAAGAGTPGNGAQVNAYLNHGYQRDRQNGQNRHLYVAIKLKKLRLMHVNYFKLNSATRYSRPCATVGYPVQSACRYSRPDGTVGHPVYNARHQNCYNPASKV</sequence>
<feature type="domain" description="SEA" evidence="2">
    <location>
        <begin position="1"/>
        <end position="82"/>
    </location>
</feature>
<dbReference type="AlphaFoldDB" id="A0A915KPG1"/>
<feature type="compositionally biased region" description="Basic and acidic residues" evidence="1">
    <location>
        <begin position="99"/>
        <end position="115"/>
    </location>
</feature>
<feature type="region of interest" description="Disordered" evidence="1">
    <location>
        <begin position="95"/>
        <end position="126"/>
    </location>
</feature>
<feature type="region of interest" description="Disordered" evidence="1">
    <location>
        <begin position="153"/>
        <end position="183"/>
    </location>
</feature>
<evidence type="ECO:0000313" key="3">
    <source>
        <dbReference type="Proteomes" id="UP000887565"/>
    </source>
</evidence>
<dbReference type="Proteomes" id="UP000887565">
    <property type="component" value="Unplaced"/>
</dbReference>
<proteinExistence type="predicted"/>
<evidence type="ECO:0000259" key="2">
    <source>
        <dbReference type="PROSITE" id="PS50024"/>
    </source>
</evidence>
<dbReference type="PROSITE" id="PS50024">
    <property type="entry name" value="SEA"/>
    <property type="match status" value="1"/>
</dbReference>
<organism evidence="3 4">
    <name type="scientific">Romanomermis culicivorax</name>
    <name type="common">Nematode worm</name>
    <dbReference type="NCBI Taxonomy" id="13658"/>
    <lineage>
        <taxon>Eukaryota</taxon>
        <taxon>Metazoa</taxon>
        <taxon>Ecdysozoa</taxon>
        <taxon>Nematoda</taxon>
        <taxon>Enoplea</taxon>
        <taxon>Dorylaimia</taxon>
        <taxon>Mermithida</taxon>
        <taxon>Mermithoidea</taxon>
        <taxon>Mermithidae</taxon>
        <taxon>Romanomermis</taxon>
    </lineage>
</organism>
<dbReference type="InterPro" id="IPR000082">
    <property type="entry name" value="SEA_dom"/>
</dbReference>
<feature type="compositionally biased region" description="Polar residues" evidence="1">
    <location>
        <begin position="153"/>
        <end position="170"/>
    </location>
</feature>